<dbReference type="Proteomes" id="UP001056500">
    <property type="component" value="Chromosome"/>
</dbReference>
<dbReference type="EMBL" id="CP098755">
    <property type="protein sequence ID" value="USG64953.1"/>
    <property type="molecule type" value="Genomic_DNA"/>
</dbReference>
<sequence length="51" mass="5915">MFCQSQITMKSETLRPAKGYFEENNKEDVAEREKMGYDMMKEEMSSVANNG</sequence>
<evidence type="ECO:0000313" key="1">
    <source>
        <dbReference type="EMBL" id="USG64953.1"/>
    </source>
</evidence>
<name>A0ABY4WD13_9BACL</name>
<gene>
    <name evidence="1" type="ORF">NDK47_22955</name>
</gene>
<proteinExistence type="predicted"/>
<dbReference type="RefSeq" id="WP_251872061.1">
    <property type="nucleotide sequence ID" value="NZ_CP098755.1"/>
</dbReference>
<organism evidence="1 2">
    <name type="scientific">Brevibacillus ruminantium</name>
    <dbReference type="NCBI Taxonomy" id="2950604"/>
    <lineage>
        <taxon>Bacteria</taxon>
        <taxon>Bacillati</taxon>
        <taxon>Bacillota</taxon>
        <taxon>Bacilli</taxon>
        <taxon>Bacillales</taxon>
        <taxon>Paenibacillaceae</taxon>
        <taxon>Brevibacillus</taxon>
    </lineage>
</organism>
<keyword evidence="2" id="KW-1185">Reference proteome</keyword>
<reference evidence="1" key="1">
    <citation type="submission" date="2022-06" db="EMBL/GenBank/DDBJ databases">
        <title>Genome sequencing of Brevibacillus sp. BB3-R1.</title>
        <authorList>
            <person name="Heo J."/>
            <person name="Lee D."/>
            <person name="Won M."/>
            <person name="Han B.-H."/>
            <person name="Hong S.-B."/>
            <person name="Kwon S.-W."/>
        </authorList>
    </citation>
    <scope>NUCLEOTIDE SEQUENCE</scope>
    <source>
        <strain evidence="1">BB3-R1</strain>
    </source>
</reference>
<protein>
    <submittedName>
        <fullName evidence="1">Uncharacterized protein</fullName>
    </submittedName>
</protein>
<accession>A0ABY4WD13</accession>
<evidence type="ECO:0000313" key="2">
    <source>
        <dbReference type="Proteomes" id="UP001056500"/>
    </source>
</evidence>